<proteinExistence type="predicted"/>
<feature type="signal peptide" evidence="2">
    <location>
        <begin position="1"/>
        <end position="18"/>
    </location>
</feature>
<feature type="chain" id="PRO_5046535065" evidence="2">
    <location>
        <begin position="19"/>
        <end position="190"/>
    </location>
</feature>
<evidence type="ECO:0000256" key="1">
    <source>
        <dbReference type="SAM" id="MobiDB-lite"/>
    </source>
</evidence>
<reference evidence="3 4" key="1">
    <citation type="submission" date="2024-03" db="EMBL/GenBank/DDBJ databases">
        <authorList>
            <person name="Gkanogiannis A."/>
            <person name="Becerra Lopez-Lavalle L."/>
        </authorList>
    </citation>
    <scope>NUCLEOTIDE SEQUENCE [LARGE SCALE GENOMIC DNA]</scope>
</reference>
<accession>A0ABP0ZA58</accession>
<name>A0ABP0ZA58_9ROSI</name>
<dbReference type="EMBL" id="OZ021743">
    <property type="protein sequence ID" value="CAK9329639.1"/>
    <property type="molecule type" value="Genomic_DNA"/>
</dbReference>
<protein>
    <submittedName>
        <fullName evidence="3">Uncharacterized protein</fullName>
    </submittedName>
</protein>
<dbReference type="Proteomes" id="UP001642487">
    <property type="component" value="Chromosome 9"/>
</dbReference>
<gene>
    <name evidence="3" type="ORF">CITCOLO1_LOCUS22114</name>
</gene>
<sequence>MLRLRALILRVVHRQAAASNSASPEIIGQHAFAAGSPTPMCTSPPNKSTHAPSFKVSIGQVSFPDGGQGFFVPGDGFVMTGGTVTGGMGTAGIGTEGIGTAGIGTEGGMGTDGMGTEGMGTTGGSLIGGLTTGGRVMGGFPMIGGRVMGPLGDLEPEPGLTFLGGLLPQEPQARMGEAEEMKSMQMRKRE</sequence>
<feature type="region of interest" description="Disordered" evidence="1">
    <location>
        <begin position="165"/>
        <end position="190"/>
    </location>
</feature>
<keyword evidence="2" id="KW-0732">Signal</keyword>
<evidence type="ECO:0000313" key="4">
    <source>
        <dbReference type="Proteomes" id="UP001642487"/>
    </source>
</evidence>
<evidence type="ECO:0000256" key="2">
    <source>
        <dbReference type="SAM" id="SignalP"/>
    </source>
</evidence>
<evidence type="ECO:0000313" key="3">
    <source>
        <dbReference type="EMBL" id="CAK9329639.1"/>
    </source>
</evidence>
<keyword evidence="4" id="KW-1185">Reference proteome</keyword>
<organism evidence="3 4">
    <name type="scientific">Citrullus colocynthis</name>
    <name type="common">colocynth</name>
    <dbReference type="NCBI Taxonomy" id="252529"/>
    <lineage>
        <taxon>Eukaryota</taxon>
        <taxon>Viridiplantae</taxon>
        <taxon>Streptophyta</taxon>
        <taxon>Embryophyta</taxon>
        <taxon>Tracheophyta</taxon>
        <taxon>Spermatophyta</taxon>
        <taxon>Magnoliopsida</taxon>
        <taxon>eudicotyledons</taxon>
        <taxon>Gunneridae</taxon>
        <taxon>Pentapetalae</taxon>
        <taxon>rosids</taxon>
        <taxon>fabids</taxon>
        <taxon>Cucurbitales</taxon>
        <taxon>Cucurbitaceae</taxon>
        <taxon>Benincaseae</taxon>
        <taxon>Citrullus</taxon>
    </lineage>
</organism>